<accession>A0ABS1GFW1</accession>
<gene>
    <name evidence="1" type="ORF">GWK41_01115</name>
</gene>
<sequence length="135" mass="14513">MRRLIGAVLCSGIILSGAFGGNITEISDKELDSVYAQGFNFDINIDHMKSFHIGENIYSIDIGDININDGGMQFNLNSSLMLSDNAQSNAFMPINIVDSAVNIPINIVVIMGDNNGSINISNLLSSINKSNFVGQ</sequence>
<name>A0ABS1GFW1_9AQUI</name>
<dbReference type="RefSeq" id="WP_200673072.1">
    <property type="nucleotide sequence ID" value="NZ_JAACYA010000001.1"/>
</dbReference>
<dbReference type="EMBL" id="JAACYA010000001">
    <property type="protein sequence ID" value="MBK3331662.1"/>
    <property type="molecule type" value="Genomic_DNA"/>
</dbReference>
<proteinExistence type="predicted"/>
<dbReference type="Proteomes" id="UP000772812">
    <property type="component" value="Unassembled WGS sequence"/>
</dbReference>
<evidence type="ECO:0000313" key="2">
    <source>
        <dbReference type="Proteomes" id="UP000772812"/>
    </source>
</evidence>
<keyword evidence="2" id="KW-1185">Reference proteome</keyword>
<organism evidence="1 2">
    <name type="scientific">Persephonella atlantica</name>
    <dbReference type="NCBI Taxonomy" id="2699429"/>
    <lineage>
        <taxon>Bacteria</taxon>
        <taxon>Pseudomonadati</taxon>
        <taxon>Aquificota</taxon>
        <taxon>Aquificia</taxon>
        <taxon>Aquificales</taxon>
        <taxon>Hydrogenothermaceae</taxon>
        <taxon>Persephonella</taxon>
    </lineage>
</organism>
<evidence type="ECO:0000313" key="1">
    <source>
        <dbReference type="EMBL" id="MBK3331662.1"/>
    </source>
</evidence>
<reference evidence="1 2" key="1">
    <citation type="journal article" date="2021" name="Syst. Appl. Microbiol.">
        <title>Persephonella atlantica sp. nov.: How to adapt to physico-chemical gradients in high temperature hydrothermal habitats.</title>
        <authorList>
            <person name="Francois D.X."/>
            <person name="Godfroy A."/>
            <person name="Mathien C."/>
            <person name="Aube J."/>
            <person name="Cathalot C."/>
            <person name="Lesongeur F."/>
            <person name="L'Haridon S."/>
            <person name="Philippon X."/>
            <person name="Roussel E.G."/>
        </authorList>
    </citation>
    <scope>NUCLEOTIDE SEQUENCE [LARGE SCALE GENOMIC DNA]</scope>
    <source>
        <strain evidence="1 2">MO1340</strain>
    </source>
</reference>
<comment type="caution">
    <text evidence="1">The sequence shown here is derived from an EMBL/GenBank/DDBJ whole genome shotgun (WGS) entry which is preliminary data.</text>
</comment>
<protein>
    <submittedName>
        <fullName evidence="1">Uncharacterized protein</fullName>
    </submittedName>
</protein>